<comment type="subunit">
    <text evidence="4">Ring-shaped heterooctamer of six TSN and two TSNAX subunits, DNA/RNA binding occurs inside the ring.</text>
</comment>
<dbReference type="InterPro" id="IPR036081">
    <property type="entry name" value="Translin_sf"/>
</dbReference>
<evidence type="ECO:0000256" key="3">
    <source>
        <dbReference type="ARBA" id="ARBA00005902"/>
    </source>
</evidence>
<dbReference type="InterPro" id="IPR033956">
    <property type="entry name" value="Translin"/>
</dbReference>
<dbReference type="GO" id="GO:0005737">
    <property type="term" value="C:cytoplasm"/>
    <property type="evidence" value="ECO:0007669"/>
    <property type="project" value="UniProtKB-SubCell"/>
</dbReference>
<name>A0AAF5PK25_WUCBA</name>
<evidence type="ECO:0000256" key="10">
    <source>
        <dbReference type="ARBA" id="ARBA00025374"/>
    </source>
</evidence>
<protein>
    <recommendedName>
        <fullName evidence="5">Translin</fullName>
    </recommendedName>
    <alternativeName>
        <fullName evidence="12">Component 3 of promoter of RISC</fullName>
    </alternativeName>
</protein>
<evidence type="ECO:0000256" key="4">
    <source>
        <dbReference type="ARBA" id="ARBA00011685"/>
    </source>
</evidence>
<dbReference type="GO" id="GO:0005634">
    <property type="term" value="C:nucleus"/>
    <property type="evidence" value="ECO:0007669"/>
    <property type="project" value="UniProtKB-SubCell"/>
</dbReference>
<evidence type="ECO:0000256" key="8">
    <source>
        <dbReference type="ARBA" id="ARBA00023125"/>
    </source>
</evidence>
<evidence type="ECO:0000256" key="2">
    <source>
        <dbReference type="ARBA" id="ARBA00004496"/>
    </source>
</evidence>
<dbReference type="InterPro" id="IPR016069">
    <property type="entry name" value="Translin_C"/>
</dbReference>
<dbReference type="Gene3D" id="1.20.58.190">
    <property type="entry name" value="Translin, domain 1"/>
    <property type="match status" value="1"/>
</dbReference>
<keyword evidence="7" id="KW-0694">RNA-binding</keyword>
<dbReference type="GO" id="GO:0003723">
    <property type="term" value="F:RNA binding"/>
    <property type="evidence" value="ECO:0007669"/>
    <property type="project" value="UniProtKB-KW"/>
</dbReference>
<dbReference type="Pfam" id="PF01997">
    <property type="entry name" value="Translin"/>
    <property type="match status" value="1"/>
</dbReference>
<dbReference type="GO" id="GO:0003697">
    <property type="term" value="F:single-stranded DNA binding"/>
    <property type="evidence" value="ECO:0007669"/>
    <property type="project" value="InterPro"/>
</dbReference>
<comment type="function">
    <text evidence="10">DNA-binding protein that specifically recognizes consensus sequences at the breakpoint junctions in chromosomal translocations, mostly involving immunoglobulin (Ig)/T-cell receptor gene segments. Seems to recognize single-stranded DNA ends generated by staggered breaks occurring at recombination hot spots.</text>
</comment>
<keyword evidence="6" id="KW-0963">Cytoplasm</keyword>
<evidence type="ECO:0000256" key="7">
    <source>
        <dbReference type="ARBA" id="ARBA00022884"/>
    </source>
</evidence>
<evidence type="ECO:0000256" key="6">
    <source>
        <dbReference type="ARBA" id="ARBA00022490"/>
    </source>
</evidence>
<dbReference type="Proteomes" id="UP000093561">
    <property type="component" value="Unassembled WGS sequence"/>
</dbReference>
<comment type="function">
    <text evidence="11">Exhibits both single-stranded and double-stranded endoribonuclease activity. May act as an activator of RNA-induced silencing complex (RISC) by facilitating endonucleolytic cleavage of the siRNA passenger strand.</text>
</comment>
<dbReference type="SUPFAM" id="SSF74784">
    <property type="entry name" value="Translin"/>
    <property type="match status" value="1"/>
</dbReference>
<evidence type="ECO:0000313" key="14">
    <source>
        <dbReference type="WBParaSite" id="mrna-Wban_01798"/>
    </source>
</evidence>
<dbReference type="CDD" id="cd14819">
    <property type="entry name" value="Translin"/>
    <property type="match status" value="1"/>
</dbReference>
<evidence type="ECO:0000313" key="13">
    <source>
        <dbReference type="Proteomes" id="UP000093561"/>
    </source>
</evidence>
<dbReference type="Gene3D" id="1.20.58.200">
    <property type="entry name" value="Translin, domain 2"/>
    <property type="match status" value="1"/>
</dbReference>
<organism evidence="13 14">
    <name type="scientific">Wuchereria bancrofti</name>
    <dbReference type="NCBI Taxonomy" id="6293"/>
    <lineage>
        <taxon>Eukaryota</taxon>
        <taxon>Metazoa</taxon>
        <taxon>Ecdysozoa</taxon>
        <taxon>Nematoda</taxon>
        <taxon>Chromadorea</taxon>
        <taxon>Rhabditida</taxon>
        <taxon>Spirurina</taxon>
        <taxon>Spiruromorpha</taxon>
        <taxon>Filarioidea</taxon>
        <taxon>Onchocercidae</taxon>
        <taxon>Wuchereria</taxon>
    </lineage>
</organism>
<reference evidence="13" key="1">
    <citation type="submission" date="2015-03" db="EMBL/GenBank/DDBJ databases">
        <title>Wuchereria bancrofti Genome Sequencing Papua New Guinea Strain.</title>
        <authorList>
            <person name="Small S.T."/>
            <person name="Serre D."/>
            <person name="Zimmerman P.A."/>
        </authorList>
    </citation>
    <scope>NUCLEOTIDE SEQUENCE [LARGE SCALE GENOMIC DNA]</scope>
    <source>
        <strain evidence="13">pt0022</strain>
    </source>
</reference>
<dbReference type="InterPro" id="IPR016068">
    <property type="entry name" value="Translin_N"/>
</dbReference>
<evidence type="ECO:0000256" key="1">
    <source>
        <dbReference type="ARBA" id="ARBA00004123"/>
    </source>
</evidence>
<evidence type="ECO:0000256" key="12">
    <source>
        <dbReference type="ARBA" id="ARBA00030513"/>
    </source>
</evidence>
<sequence>LPSNATNPVDAVFEAFRELVEKDRILRDNIVDVAHRVEYWLSRIVAVLQKTHAFKDKYDTDLKEVQNILDNEVQKYLIKLAALISPVSYYRYVFEIDPATGLHLNVEDYLFGVLQLSNELSQFPINAVVVDCDFLYDLDAKFRLLHLKNDGLRRRYDALKYDVQMILQFEV</sequence>
<keyword evidence="9" id="KW-0539">Nucleus</keyword>
<evidence type="ECO:0000256" key="11">
    <source>
        <dbReference type="ARBA" id="ARBA00025410"/>
    </source>
</evidence>
<keyword evidence="8" id="KW-0238">DNA-binding</keyword>
<dbReference type="AlphaFoldDB" id="A0AAF5PK25"/>
<accession>A0AAF5PK25</accession>
<dbReference type="GO" id="GO:0043565">
    <property type="term" value="F:sequence-specific DNA binding"/>
    <property type="evidence" value="ECO:0007669"/>
    <property type="project" value="InterPro"/>
</dbReference>
<dbReference type="GO" id="GO:0016070">
    <property type="term" value="P:RNA metabolic process"/>
    <property type="evidence" value="ECO:0007669"/>
    <property type="project" value="InterPro"/>
</dbReference>
<dbReference type="WBParaSite" id="mrna-Wban_01798">
    <property type="protein sequence ID" value="mrna-Wban_01798"/>
    <property type="gene ID" value="Wban_01798"/>
</dbReference>
<evidence type="ECO:0000256" key="9">
    <source>
        <dbReference type="ARBA" id="ARBA00023242"/>
    </source>
</evidence>
<dbReference type="InterPro" id="IPR002848">
    <property type="entry name" value="Translin_fam"/>
</dbReference>
<evidence type="ECO:0000256" key="5">
    <source>
        <dbReference type="ARBA" id="ARBA00022196"/>
    </source>
</evidence>
<reference evidence="13" key="2">
    <citation type="journal article" date="2016" name="Mol. Ecol.">
        <title>Population genomics of the filarial nematode parasite Wuchereria bancrofti from mosquitoes.</title>
        <authorList>
            <person name="Small S.T."/>
            <person name="Reimer L.J."/>
            <person name="Tisch D.J."/>
            <person name="King C.L."/>
            <person name="Christensen B.M."/>
            <person name="Siba P.M."/>
            <person name="Kazura J.W."/>
            <person name="Serre D."/>
            <person name="Zimmerman P.A."/>
        </authorList>
    </citation>
    <scope>NUCLEOTIDE SEQUENCE</scope>
    <source>
        <strain evidence="13">pt0022</strain>
    </source>
</reference>
<comment type="subcellular location">
    <subcellularLocation>
        <location evidence="2">Cytoplasm</location>
    </subcellularLocation>
    <subcellularLocation>
        <location evidence="1">Nucleus</location>
    </subcellularLocation>
</comment>
<dbReference type="PANTHER" id="PTHR10741">
    <property type="entry name" value="TRANSLIN AND TRANSLIN ASSOCIATED PROTEIN X"/>
    <property type="match status" value="1"/>
</dbReference>
<reference evidence="14" key="3">
    <citation type="submission" date="2024-02" db="UniProtKB">
        <authorList>
            <consortium name="WormBaseParasite"/>
        </authorList>
    </citation>
    <scope>IDENTIFICATION</scope>
    <source>
        <strain evidence="14">pt0022</strain>
    </source>
</reference>
<proteinExistence type="inferred from homology"/>
<comment type="similarity">
    <text evidence="3">Belongs to the translin family.</text>
</comment>